<reference evidence="2 3" key="1">
    <citation type="submission" date="2019-09" db="EMBL/GenBank/DDBJ databases">
        <title>Genome sequence and assembly of Taibaiella sp.</title>
        <authorList>
            <person name="Chhetri G."/>
        </authorList>
    </citation>
    <scope>NUCLEOTIDE SEQUENCE [LARGE SCALE GENOMIC DNA]</scope>
    <source>
        <strain evidence="2 3">KVB11</strain>
    </source>
</reference>
<name>A0A5M6CGS4_9BACT</name>
<organism evidence="2 3">
    <name type="scientific">Taibaiella lutea</name>
    <dbReference type="NCBI Taxonomy" id="2608001"/>
    <lineage>
        <taxon>Bacteria</taxon>
        <taxon>Pseudomonadati</taxon>
        <taxon>Bacteroidota</taxon>
        <taxon>Chitinophagia</taxon>
        <taxon>Chitinophagales</taxon>
        <taxon>Chitinophagaceae</taxon>
        <taxon>Taibaiella</taxon>
    </lineage>
</organism>
<dbReference type="InterPro" id="IPR008670">
    <property type="entry name" value="CoA_reduct_LuxC"/>
</dbReference>
<comment type="caution">
    <text evidence="2">The sequence shown here is derived from an EMBL/GenBank/DDBJ whole genome shotgun (WGS) entry which is preliminary data.</text>
</comment>
<dbReference type="Proteomes" id="UP000323632">
    <property type="component" value="Unassembled WGS sequence"/>
</dbReference>
<protein>
    <submittedName>
        <fullName evidence="2">Acyl-CoA reductase</fullName>
    </submittedName>
</protein>
<dbReference type="GO" id="GO:0008218">
    <property type="term" value="P:bioluminescence"/>
    <property type="evidence" value="ECO:0007669"/>
    <property type="project" value="InterPro"/>
</dbReference>
<accession>A0A5M6CGS4</accession>
<dbReference type="GO" id="GO:0003995">
    <property type="term" value="F:acyl-CoA dehydrogenase activity"/>
    <property type="evidence" value="ECO:0007669"/>
    <property type="project" value="InterPro"/>
</dbReference>
<sequence>MSVLAERIALMVRLGQYFSSNDENWQYVKDNAERMNGWFTQPFIELAVQNITTQFLEEDKLKAWLAQYPELPDESSGTRTVGLVMAGNIPLVGFHDFLCCYLSGNNVKVKLSSKDTVLWEYIFKILSSWDEDFAKTVTVSDMLKDCDAYIATGSNNSARYFEQYFKRFPHIIRRNRTSVAVLDGTETVSELEALADDVCLYYGLGCRNVTKIFVPENYDFETLIPVFNKYKDHTNHNKYMNNYDFQLAIFLLNKVQYMTNGSVLLVPGEGPFAAISVLHYEVYKDKAALLKNLVSNDDLQCITTKQEDAMKFSGKAIQGFGDNQQPALADYADGVDTMEFLTSL</sequence>
<keyword evidence="3" id="KW-1185">Reference proteome</keyword>
<gene>
    <name evidence="2" type="ORF">F0919_11195</name>
</gene>
<dbReference type="AlphaFoldDB" id="A0A5M6CGS4"/>
<keyword evidence="1" id="KW-0521">NADP</keyword>
<dbReference type="EMBL" id="VWSH01000003">
    <property type="protein sequence ID" value="KAA5533112.1"/>
    <property type="molecule type" value="Genomic_DNA"/>
</dbReference>
<dbReference type="Pfam" id="PF05893">
    <property type="entry name" value="LuxC"/>
    <property type="match status" value="1"/>
</dbReference>
<proteinExistence type="predicted"/>
<evidence type="ECO:0000313" key="3">
    <source>
        <dbReference type="Proteomes" id="UP000323632"/>
    </source>
</evidence>
<evidence type="ECO:0000256" key="1">
    <source>
        <dbReference type="ARBA" id="ARBA00022857"/>
    </source>
</evidence>
<dbReference type="RefSeq" id="WP_150032860.1">
    <property type="nucleotide sequence ID" value="NZ_VWSH01000003.1"/>
</dbReference>
<evidence type="ECO:0000313" key="2">
    <source>
        <dbReference type="EMBL" id="KAA5533112.1"/>
    </source>
</evidence>